<evidence type="ECO:0000313" key="1">
    <source>
        <dbReference type="EMBL" id="CDW41158.1"/>
    </source>
</evidence>
<organism evidence="1">
    <name type="scientific">Lepeophtheirus salmonis</name>
    <name type="common">Salmon louse</name>
    <name type="synonym">Caligus salmonis</name>
    <dbReference type="NCBI Taxonomy" id="72036"/>
    <lineage>
        <taxon>Eukaryota</taxon>
        <taxon>Metazoa</taxon>
        <taxon>Ecdysozoa</taxon>
        <taxon>Arthropoda</taxon>
        <taxon>Crustacea</taxon>
        <taxon>Multicrustacea</taxon>
        <taxon>Hexanauplia</taxon>
        <taxon>Copepoda</taxon>
        <taxon>Siphonostomatoida</taxon>
        <taxon>Caligidae</taxon>
        <taxon>Lepeophtheirus</taxon>
    </lineage>
</organism>
<accession>A0A0K2USB3</accession>
<dbReference type="EMBL" id="HACA01023797">
    <property type="protein sequence ID" value="CDW41158.1"/>
    <property type="molecule type" value="Transcribed_RNA"/>
</dbReference>
<dbReference type="AlphaFoldDB" id="A0A0K2USB3"/>
<proteinExistence type="predicted"/>
<sequence length="42" mass="4820">ESGRKEAYAILLRRRTKTLSLSQELTNQRKGFDSVELSTVTH</sequence>
<name>A0A0K2USB3_LEPSM</name>
<protein>
    <submittedName>
        <fullName evidence="1">Uncharacterized protein</fullName>
    </submittedName>
</protein>
<reference evidence="1" key="1">
    <citation type="submission" date="2014-05" db="EMBL/GenBank/DDBJ databases">
        <authorList>
            <person name="Chronopoulou M."/>
        </authorList>
    </citation>
    <scope>NUCLEOTIDE SEQUENCE</scope>
    <source>
        <tissue evidence="1">Whole organism</tissue>
    </source>
</reference>
<feature type="non-terminal residue" evidence="1">
    <location>
        <position position="1"/>
    </location>
</feature>